<name>A0A4Q9M788_9APHY</name>
<evidence type="ECO:0000313" key="1">
    <source>
        <dbReference type="EMBL" id="TBU22207.1"/>
    </source>
</evidence>
<dbReference type="Proteomes" id="UP000292957">
    <property type="component" value="Unassembled WGS sequence"/>
</dbReference>
<gene>
    <name evidence="1" type="ORF">BD311DRAFT_156721</name>
</gene>
<reference evidence="1" key="1">
    <citation type="submission" date="2019-01" db="EMBL/GenBank/DDBJ databases">
        <title>Draft genome sequences of three monokaryotic isolates of the white-rot basidiomycete fungus Dichomitus squalens.</title>
        <authorList>
            <consortium name="DOE Joint Genome Institute"/>
            <person name="Lopez S.C."/>
            <person name="Andreopoulos B."/>
            <person name="Pangilinan J."/>
            <person name="Lipzen A."/>
            <person name="Riley R."/>
            <person name="Ahrendt S."/>
            <person name="Ng V."/>
            <person name="Barry K."/>
            <person name="Daum C."/>
            <person name="Grigoriev I.V."/>
            <person name="Hilden K.S."/>
            <person name="Makela M.R."/>
            <person name="de Vries R.P."/>
        </authorList>
    </citation>
    <scope>NUCLEOTIDE SEQUENCE [LARGE SCALE GENOMIC DNA]</scope>
    <source>
        <strain evidence="1">OM18370.1</strain>
    </source>
</reference>
<sequence>MQSSIFIRYCDILCIHYTTSQVLDWNSNLRALAFSFLSCSCWPTIIPVLPQILSLLLYDGHYIMRTTLPVDPPNFDCRVMLSSILLSHHSRPLSPHVTFRLHPQTHSHSRSCHCSRSDRFACADTTPIHGTAGKVFLGPEVANVGPVDYQHDQTSAPTSADGLLGPICYSKSQADFSIPSRPERPLVHDTIAIARLLSQIVSAREIEGLSACI</sequence>
<protein>
    <submittedName>
        <fullName evidence="1">Uncharacterized protein</fullName>
    </submittedName>
</protein>
<accession>A0A4Q9M788</accession>
<organism evidence="1">
    <name type="scientific">Dichomitus squalens</name>
    <dbReference type="NCBI Taxonomy" id="114155"/>
    <lineage>
        <taxon>Eukaryota</taxon>
        <taxon>Fungi</taxon>
        <taxon>Dikarya</taxon>
        <taxon>Basidiomycota</taxon>
        <taxon>Agaricomycotina</taxon>
        <taxon>Agaricomycetes</taxon>
        <taxon>Polyporales</taxon>
        <taxon>Polyporaceae</taxon>
        <taxon>Dichomitus</taxon>
    </lineage>
</organism>
<dbReference type="EMBL" id="ML143552">
    <property type="protein sequence ID" value="TBU22207.1"/>
    <property type="molecule type" value="Genomic_DNA"/>
</dbReference>
<dbReference type="AlphaFoldDB" id="A0A4Q9M788"/>
<proteinExistence type="predicted"/>